<feature type="transmembrane region" description="Helical" evidence="6">
    <location>
        <begin position="155"/>
        <end position="182"/>
    </location>
</feature>
<keyword evidence="2 4" id="KW-0863">Zinc-finger</keyword>
<dbReference type="GO" id="GO:0008270">
    <property type="term" value="F:zinc ion binding"/>
    <property type="evidence" value="ECO:0007669"/>
    <property type="project" value="UniProtKB-KW"/>
</dbReference>
<gene>
    <name evidence="8" type="ORF">SteCoe_37874</name>
</gene>
<keyword evidence="6" id="KW-0472">Membrane</keyword>
<evidence type="ECO:0000256" key="1">
    <source>
        <dbReference type="ARBA" id="ARBA00022723"/>
    </source>
</evidence>
<evidence type="ECO:0000313" key="9">
    <source>
        <dbReference type="Proteomes" id="UP000187209"/>
    </source>
</evidence>
<dbReference type="Gene3D" id="3.30.40.10">
    <property type="entry name" value="Zinc/RING finger domain, C3HC4 (zinc finger)"/>
    <property type="match status" value="1"/>
</dbReference>
<dbReference type="PANTHER" id="PTHR47156">
    <property type="entry name" value="PROTEIN CBG20824"/>
    <property type="match status" value="1"/>
</dbReference>
<keyword evidence="6" id="KW-0812">Transmembrane</keyword>
<evidence type="ECO:0000256" key="3">
    <source>
        <dbReference type="ARBA" id="ARBA00022833"/>
    </source>
</evidence>
<comment type="caution">
    <text evidence="8">The sequence shown here is derived from an EMBL/GenBank/DDBJ whole genome shotgun (WGS) entry which is preliminary data.</text>
</comment>
<keyword evidence="1" id="KW-0479">Metal-binding</keyword>
<dbReference type="SUPFAM" id="SSF57850">
    <property type="entry name" value="RING/U-box"/>
    <property type="match status" value="1"/>
</dbReference>
<protein>
    <recommendedName>
        <fullName evidence="7">RING-type domain-containing protein</fullName>
    </recommendedName>
</protein>
<keyword evidence="3" id="KW-0862">Zinc</keyword>
<sequence length="301" mass="35525">MDKCSICCEDYVRPKVLLCGHTFCENCIEKIIRNKKLKCPECRFLHKDVTIDSFPLNFKLKDAIKENKIILEEKKRLESKSLTENSPKKKSRSHRENSQDDDRIKKVPKKDRFNRSYSYHSGDIHENPNNEEVLPQIITKQKTEYLKSPTISKKLLMLSLLYIVPALILVIFIKALAGLAYSSQDEECSSYLRYWHFSWCGSHLILVALFVINTLLENHSRISLKIIKKIFYIGILLIFLWTFVGIYWASDKCQIDSFNETQNLILIIIVSLDFFFNTMLFSYNLYVWVKRLLYERRAEKI</sequence>
<feature type="transmembrane region" description="Helical" evidence="6">
    <location>
        <begin position="194"/>
        <end position="218"/>
    </location>
</feature>
<feature type="compositionally biased region" description="Basic and acidic residues" evidence="5">
    <location>
        <begin position="94"/>
        <end position="105"/>
    </location>
</feature>
<reference evidence="8 9" key="1">
    <citation type="submission" date="2016-11" db="EMBL/GenBank/DDBJ databases">
        <title>The macronuclear genome of Stentor coeruleus: a giant cell with tiny introns.</title>
        <authorList>
            <person name="Slabodnick M."/>
            <person name="Ruby J.G."/>
            <person name="Reiff S.B."/>
            <person name="Swart E.C."/>
            <person name="Gosai S."/>
            <person name="Prabakaran S."/>
            <person name="Witkowska E."/>
            <person name="Larue G.E."/>
            <person name="Fisher S."/>
            <person name="Freeman R.M."/>
            <person name="Gunawardena J."/>
            <person name="Chu W."/>
            <person name="Stover N.A."/>
            <person name="Gregory B.D."/>
            <person name="Nowacki M."/>
            <person name="Derisi J."/>
            <person name="Roy S.W."/>
            <person name="Marshall W.F."/>
            <person name="Sood P."/>
        </authorList>
    </citation>
    <scope>NUCLEOTIDE SEQUENCE [LARGE SCALE GENOMIC DNA]</scope>
    <source>
        <strain evidence="8">WM001</strain>
    </source>
</reference>
<dbReference type="InterPro" id="IPR018957">
    <property type="entry name" value="Znf_C3HC4_RING-type"/>
</dbReference>
<feature type="domain" description="RING-type" evidence="7">
    <location>
        <begin position="4"/>
        <end position="43"/>
    </location>
</feature>
<dbReference type="PROSITE" id="PS00518">
    <property type="entry name" value="ZF_RING_1"/>
    <property type="match status" value="1"/>
</dbReference>
<evidence type="ECO:0000256" key="2">
    <source>
        <dbReference type="ARBA" id="ARBA00022771"/>
    </source>
</evidence>
<accession>A0A1R2AM73</accession>
<feature type="transmembrane region" description="Helical" evidence="6">
    <location>
        <begin position="264"/>
        <end position="289"/>
    </location>
</feature>
<dbReference type="InterPro" id="IPR001841">
    <property type="entry name" value="Znf_RING"/>
</dbReference>
<dbReference type="SMART" id="SM00184">
    <property type="entry name" value="RING"/>
    <property type="match status" value="1"/>
</dbReference>
<dbReference type="Proteomes" id="UP000187209">
    <property type="component" value="Unassembled WGS sequence"/>
</dbReference>
<evidence type="ECO:0000256" key="6">
    <source>
        <dbReference type="SAM" id="Phobius"/>
    </source>
</evidence>
<dbReference type="InterPro" id="IPR013083">
    <property type="entry name" value="Znf_RING/FYVE/PHD"/>
</dbReference>
<dbReference type="PROSITE" id="PS50089">
    <property type="entry name" value="ZF_RING_2"/>
    <property type="match status" value="1"/>
</dbReference>
<keyword evidence="9" id="KW-1185">Reference proteome</keyword>
<evidence type="ECO:0000313" key="8">
    <source>
        <dbReference type="EMBL" id="OMJ65631.1"/>
    </source>
</evidence>
<dbReference type="AlphaFoldDB" id="A0A1R2AM73"/>
<keyword evidence="6" id="KW-1133">Transmembrane helix</keyword>
<dbReference type="Pfam" id="PF00097">
    <property type="entry name" value="zf-C3HC4"/>
    <property type="match status" value="1"/>
</dbReference>
<dbReference type="EMBL" id="MPUH01002024">
    <property type="protein sequence ID" value="OMJ65631.1"/>
    <property type="molecule type" value="Genomic_DNA"/>
</dbReference>
<dbReference type="InterPro" id="IPR017907">
    <property type="entry name" value="Znf_RING_CS"/>
</dbReference>
<dbReference type="InterPro" id="IPR052667">
    <property type="entry name" value="E3_ubiquitin-ligase_RING"/>
</dbReference>
<name>A0A1R2AM73_9CILI</name>
<dbReference type="OrthoDB" id="308468at2759"/>
<evidence type="ECO:0000256" key="5">
    <source>
        <dbReference type="SAM" id="MobiDB-lite"/>
    </source>
</evidence>
<evidence type="ECO:0000259" key="7">
    <source>
        <dbReference type="PROSITE" id="PS50089"/>
    </source>
</evidence>
<proteinExistence type="predicted"/>
<feature type="region of interest" description="Disordered" evidence="5">
    <location>
        <begin position="80"/>
        <end position="105"/>
    </location>
</feature>
<dbReference type="PANTHER" id="PTHR47156:SF10">
    <property type="entry name" value="E3 UBIQUITIN-PROTEIN LIGASE TRIM-21-RELATED"/>
    <property type="match status" value="1"/>
</dbReference>
<feature type="transmembrane region" description="Helical" evidence="6">
    <location>
        <begin position="230"/>
        <end position="249"/>
    </location>
</feature>
<evidence type="ECO:0000256" key="4">
    <source>
        <dbReference type="PROSITE-ProRule" id="PRU00175"/>
    </source>
</evidence>
<organism evidence="8 9">
    <name type="scientific">Stentor coeruleus</name>
    <dbReference type="NCBI Taxonomy" id="5963"/>
    <lineage>
        <taxon>Eukaryota</taxon>
        <taxon>Sar</taxon>
        <taxon>Alveolata</taxon>
        <taxon>Ciliophora</taxon>
        <taxon>Postciliodesmatophora</taxon>
        <taxon>Heterotrichea</taxon>
        <taxon>Heterotrichida</taxon>
        <taxon>Stentoridae</taxon>
        <taxon>Stentor</taxon>
    </lineage>
</organism>